<feature type="region of interest" description="Disordered" evidence="1">
    <location>
        <begin position="32"/>
        <end position="63"/>
    </location>
</feature>
<organism evidence="2 3">
    <name type="scientific">Albula glossodonta</name>
    <name type="common">roundjaw bonefish</name>
    <dbReference type="NCBI Taxonomy" id="121402"/>
    <lineage>
        <taxon>Eukaryota</taxon>
        <taxon>Metazoa</taxon>
        <taxon>Chordata</taxon>
        <taxon>Craniata</taxon>
        <taxon>Vertebrata</taxon>
        <taxon>Euteleostomi</taxon>
        <taxon>Actinopterygii</taxon>
        <taxon>Neopterygii</taxon>
        <taxon>Teleostei</taxon>
        <taxon>Albuliformes</taxon>
        <taxon>Albulidae</taxon>
        <taxon>Albula</taxon>
    </lineage>
</organism>
<proteinExistence type="predicted"/>
<name>A0A8T2P3F1_9TELE</name>
<keyword evidence="3" id="KW-1185">Reference proteome</keyword>
<protein>
    <submittedName>
        <fullName evidence="2">Uncharacterized protein</fullName>
    </submittedName>
</protein>
<comment type="caution">
    <text evidence="2">The sequence shown here is derived from an EMBL/GenBank/DDBJ whole genome shotgun (WGS) entry which is preliminary data.</text>
</comment>
<sequence>MSYLVGGVSNGQLGTVQWEECKMIDRSMAACSEEKMQSRSTKDSRKDSALEDLGKAKKDSRYI</sequence>
<gene>
    <name evidence="2" type="ORF">JZ751_014144</name>
</gene>
<dbReference type="EMBL" id="JAFBMS010000024">
    <property type="protein sequence ID" value="KAG9343167.1"/>
    <property type="molecule type" value="Genomic_DNA"/>
</dbReference>
<dbReference type="Proteomes" id="UP000824540">
    <property type="component" value="Unassembled WGS sequence"/>
</dbReference>
<evidence type="ECO:0000256" key="1">
    <source>
        <dbReference type="SAM" id="MobiDB-lite"/>
    </source>
</evidence>
<dbReference type="AlphaFoldDB" id="A0A8T2P3F1"/>
<evidence type="ECO:0000313" key="3">
    <source>
        <dbReference type="Proteomes" id="UP000824540"/>
    </source>
</evidence>
<evidence type="ECO:0000313" key="2">
    <source>
        <dbReference type="EMBL" id="KAG9343167.1"/>
    </source>
</evidence>
<reference evidence="2" key="1">
    <citation type="thesis" date="2021" institute="BYU ScholarsArchive" country="Provo, UT, USA">
        <title>Applications of and Algorithms for Genome Assembly and Genomic Analyses with an Emphasis on Marine Teleosts.</title>
        <authorList>
            <person name="Pickett B.D."/>
        </authorList>
    </citation>
    <scope>NUCLEOTIDE SEQUENCE</scope>
    <source>
        <strain evidence="2">HI-2016</strain>
    </source>
</reference>
<accession>A0A8T2P3F1</accession>